<dbReference type="AlphaFoldDB" id="F3KU45"/>
<dbReference type="Proteomes" id="UP000016368">
    <property type="component" value="Unassembled WGS sequence"/>
</dbReference>
<evidence type="ECO:0000313" key="1">
    <source>
        <dbReference type="EMBL" id="EGI76728.1"/>
    </source>
</evidence>
<organism evidence="1 2">
    <name type="scientific">Hylemonella gracilis ATCC 19624</name>
    <dbReference type="NCBI Taxonomy" id="887062"/>
    <lineage>
        <taxon>Bacteria</taxon>
        <taxon>Pseudomonadati</taxon>
        <taxon>Pseudomonadota</taxon>
        <taxon>Betaproteobacteria</taxon>
        <taxon>Burkholderiales</taxon>
        <taxon>Comamonadaceae</taxon>
        <taxon>Hylemonella</taxon>
    </lineage>
</organism>
<reference evidence="1 2" key="1">
    <citation type="journal article" date="2011" name="EMBO J.">
        <title>Structural diversity of bacterial flagellar motors.</title>
        <authorList>
            <person name="Chen S."/>
            <person name="Beeby M."/>
            <person name="Murphy G.E."/>
            <person name="Leadbetter J.R."/>
            <person name="Hendrixson D.R."/>
            <person name="Briegel A."/>
            <person name="Li Z."/>
            <person name="Shi J."/>
            <person name="Tocheva E.I."/>
            <person name="Muller A."/>
            <person name="Dobro M.J."/>
            <person name="Jensen G.J."/>
        </authorList>
    </citation>
    <scope>NUCLEOTIDE SEQUENCE [LARGE SCALE GENOMIC DNA]</scope>
    <source>
        <strain evidence="1 2">ATCC 19624</strain>
    </source>
</reference>
<proteinExistence type="predicted"/>
<gene>
    <name evidence="1" type="ORF">HGR_09885</name>
</gene>
<dbReference type="EMBL" id="AEGR01000059">
    <property type="protein sequence ID" value="EGI76728.1"/>
    <property type="molecule type" value="Genomic_DNA"/>
</dbReference>
<name>F3KU45_9BURK</name>
<keyword evidence="2" id="KW-1185">Reference proteome</keyword>
<protein>
    <submittedName>
        <fullName evidence="1">Uncharacterized protein</fullName>
    </submittedName>
</protein>
<accession>F3KU45</accession>
<dbReference type="eggNOG" id="ENOG50335PS">
    <property type="taxonomic scope" value="Bacteria"/>
</dbReference>
<evidence type="ECO:0000313" key="2">
    <source>
        <dbReference type="Proteomes" id="UP000016368"/>
    </source>
</evidence>
<dbReference type="STRING" id="887062.HGR_09885"/>
<comment type="caution">
    <text evidence="1">The sequence shown here is derived from an EMBL/GenBank/DDBJ whole genome shotgun (WGS) entry which is preliminary data.</text>
</comment>
<sequence length="76" mass="8899">MLTLMREGHWRAAHDKVQLDTTELGAWLHGLLHVQEGDLEDAEYWFGRAGRNFRGRGTLREELEQFDQALHRHSDS</sequence>